<sequence>MAEVLRFARRSVAKAVQKTVSGTGIEGLLDEIPHCAALTQVNKLSIKLQDEELHQEVVKKHILTGHFNFSPITFLIRDEQDKKRTVMTARLICSRGFVVQANGKDVMEVGIPNNSTTSLGKIVHPTGATIFKVVATETGKFRVQKVSSQNPRAVYMTVEKEAKAAYQLASMSGLLFEDGVYWLKSASGKAIGKMRPKFVLQQNTLIVNFDDSPADGQSRAVMLGVALLLVLSDAYPELSGVLKDSMSAAEF</sequence>
<organism evidence="1 2">
    <name type="scientific">Plectus sambesii</name>
    <dbReference type="NCBI Taxonomy" id="2011161"/>
    <lineage>
        <taxon>Eukaryota</taxon>
        <taxon>Metazoa</taxon>
        <taxon>Ecdysozoa</taxon>
        <taxon>Nematoda</taxon>
        <taxon>Chromadorea</taxon>
        <taxon>Plectida</taxon>
        <taxon>Plectina</taxon>
        <taxon>Plectoidea</taxon>
        <taxon>Plectidae</taxon>
        <taxon>Plectus</taxon>
    </lineage>
</organism>
<proteinExistence type="predicted"/>
<evidence type="ECO:0000313" key="2">
    <source>
        <dbReference type="WBParaSite" id="PSAMB.scaffold482size49770.g6368.t1"/>
    </source>
</evidence>
<dbReference type="Proteomes" id="UP000887566">
    <property type="component" value="Unplaced"/>
</dbReference>
<accession>A0A914WTR7</accession>
<protein>
    <submittedName>
        <fullName evidence="2">Uncharacterized protein</fullName>
    </submittedName>
</protein>
<reference evidence="2" key="1">
    <citation type="submission" date="2022-11" db="UniProtKB">
        <authorList>
            <consortium name="WormBaseParasite"/>
        </authorList>
    </citation>
    <scope>IDENTIFICATION</scope>
</reference>
<evidence type="ECO:0000313" key="1">
    <source>
        <dbReference type="Proteomes" id="UP000887566"/>
    </source>
</evidence>
<dbReference type="WBParaSite" id="PSAMB.scaffold482size49770.g6368.t1">
    <property type="protein sequence ID" value="PSAMB.scaffold482size49770.g6368.t1"/>
    <property type="gene ID" value="PSAMB.scaffold482size49770.g6368"/>
</dbReference>
<name>A0A914WTR7_9BILA</name>
<dbReference type="AlphaFoldDB" id="A0A914WTR7"/>
<keyword evidence="1" id="KW-1185">Reference proteome</keyword>